<reference evidence="1 2" key="1">
    <citation type="submission" date="2023-12" db="EMBL/GenBank/DDBJ databases">
        <title>Genome sequencing and assembly of bacterial species from a model synthetic community.</title>
        <authorList>
            <person name="Hogle S.L."/>
        </authorList>
    </citation>
    <scope>NUCLEOTIDE SEQUENCE [LARGE SCALE GENOMIC DNA]</scope>
    <source>
        <strain evidence="1 2">HAMBI_3031</strain>
    </source>
</reference>
<dbReference type="RefSeq" id="WP_114789836.1">
    <property type="nucleotide sequence ID" value="NZ_CP139960.1"/>
</dbReference>
<gene>
    <name evidence="1" type="ORF">U0035_10950</name>
</gene>
<sequence>MSKIFNAGPSIGNVMQQQHQASPLLYYYSKEFKEKMEGKYQEWGGESFFGLPEKKAGACWYYSRGCLYYTPQGIFEIHGEIYKKWRELGGARWGKPTTNELTCPDGKGKYNHFNHETASIYWSSHTGVFSCVGDIRQKWLSIGAEKSYLGYPTSDENDFPDGGRVSAFQGGGIYWWPDTGAIDLKDVALHYKGLVCIKETGEASGADEPYAAIGITTPFETKSFTTREYSSVDSNTSRPDYLELYRGKPNGIGLSIILMERDHGNPEEARKRVQTVVQKMHETGTLALGFIPVIGVGIAAIAGPLIQKLVPGTAQLISDFLGFADDQIGTQQITLTAKDLLLLATRTADSTYKSISFRLSTNNLRGENANYKLYFTVLPV</sequence>
<dbReference type="InterPro" id="IPR013207">
    <property type="entry name" value="LGFP"/>
</dbReference>
<evidence type="ECO:0000313" key="2">
    <source>
        <dbReference type="Proteomes" id="UP001325680"/>
    </source>
</evidence>
<dbReference type="Proteomes" id="UP001325680">
    <property type="component" value="Chromosome"/>
</dbReference>
<proteinExistence type="predicted"/>
<dbReference type="Pfam" id="PF08310">
    <property type="entry name" value="LGFP"/>
    <property type="match status" value="2"/>
</dbReference>
<keyword evidence="2" id="KW-1185">Reference proteome</keyword>
<accession>A0ABZ0WD93</accession>
<evidence type="ECO:0008006" key="3">
    <source>
        <dbReference type="Google" id="ProtNLM"/>
    </source>
</evidence>
<name>A0ABZ0WD93_9BACT</name>
<organism evidence="1 2">
    <name type="scientific">Niabella yanshanensis</name>
    <dbReference type="NCBI Taxonomy" id="577386"/>
    <lineage>
        <taxon>Bacteria</taxon>
        <taxon>Pseudomonadati</taxon>
        <taxon>Bacteroidota</taxon>
        <taxon>Chitinophagia</taxon>
        <taxon>Chitinophagales</taxon>
        <taxon>Chitinophagaceae</taxon>
        <taxon>Niabella</taxon>
    </lineage>
</organism>
<evidence type="ECO:0000313" key="1">
    <source>
        <dbReference type="EMBL" id="WQD40665.1"/>
    </source>
</evidence>
<dbReference type="EMBL" id="CP139960">
    <property type="protein sequence ID" value="WQD40665.1"/>
    <property type="molecule type" value="Genomic_DNA"/>
</dbReference>
<protein>
    <recommendedName>
        <fullName evidence="3">LGFP repeat-containing protein</fullName>
    </recommendedName>
</protein>